<feature type="repeat" description="CXXCXGXG motif" evidence="11">
    <location>
        <begin position="176"/>
        <end position="183"/>
    </location>
</feature>
<dbReference type="Pfam" id="PF01556">
    <property type="entry name" value="DnaJ_C"/>
    <property type="match status" value="1"/>
</dbReference>
<feature type="binding site" evidence="11">
    <location>
        <position position="176"/>
    </location>
    <ligand>
        <name>Zn(2+)</name>
        <dbReference type="ChEBI" id="CHEBI:29105"/>
        <label>2</label>
    </ligand>
</feature>
<dbReference type="GO" id="GO:0051082">
    <property type="term" value="F:unfolded protein binding"/>
    <property type="evidence" value="ECO:0007669"/>
    <property type="project" value="UniProtKB-UniRule"/>
</dbReference>
<evidence type="ECO:0000259" key="15">
    <source>
        <dbReference type="PROSITE" id="PS51188"/>
    </source>
</evidence>
<comment type="function">
    <text evidence="11">Participates actively in the response to hyperosmotic and heat shock by preventing the aggregation of stress-denatured proteins and by disaggregating proteins, also in an autonomous, DnaK-independent fashion. Unfolded proteins bind initially to DnaJ; upon interaction with the DnaJ-bound protein, DnaK hydrolyzes its bound ATP, resulting in the formation of a stable complex. GrpE releases ADP from DnaK; ATP binding to DnaK triggers the release of the substrate protein, thus completing the reaction cycle. Several rounds of ATP-dependent interactions between DnaJ, DnaK and GrpE are required for fully efficient folding. Also involved, together with DnaK and GrpE, in the DNA replication of plasmids through activation of initiation proteins.</text>
</comment>
<keyword evidence="6 11" id="KW-0677">Repeat</keyword>
<feature type="binding site" evidence="11">
    <location>
        <position position="179"/>
    </location>
    <ligand>
        <name>Zn(2+)</name>
        <dbReference type="ChEBI" id="CHEBI:29105"/>
        <label>2</label>
    </ligand>
</feature>
<dbReference type="InterPro" id="IPR012724">
    <property type="entry name" value="DnaJ"/>
</dbReference>
<dbReference type="InterPro" id="IPR002939">
    <property type="entry name" value="DnaJ_C"/>
</dbReference>
<dbReference type="SUPFAM" id="SSF49493">
    <property type="entry name" value="HSP40/DnaJ peptide-binding domain"/>
    <property type="match status" value="2"/>
</dbReference>
<sequence length="385" mass="42310">MSEDFYDVLGVSPDASTEEIKKAYREKATEYHPDVSDDPDAEEKFKKIQKAKKVLTDEQKRKAYDRMGHDRYEQAEKHGFDAGEGGAGGMGGDPFGGMGGGGMGGGLGDIFEQVFGGGAGRGRRRQRKGQDLRTELEIDLEEAFEGVEKQFTIERPEACDACNGEGHPPDADSRTCPECQGRGQKRQVQQTPLGRVQQTTTCRRCEGEGTIYSETCSECRGEGYVRNETTLTVEVPAGIQDGQTLRMEREGAPSPDGGPKGDLLIDVSIREHEQFEREGDDLRYRLPISFPQATFGDTVEVPTLDGAAEFEIPAGTQSGETFRLEGKGMPRLRGRGQGDLYVQVQVVTPESLNEEQREALEAFAEAGGDEIEVNEGFFEKIKRAF</sequence>
<dbReference type="GO" id="GO:0005524">
    <property type="term" value="F:ATP binding"/>
    <property type="evidence" value="ECO:0007669"/>
    <property type="project" value="InterPro"/>
</dbReference>
<keyword evidence="10 11" id="KW-0143">Chaperone</keyword>
<comment type="subcellular location">
    <subcellularLocation>
        <location evidence="1 11">Cytoplasm</location>
    </subcellularLocation>
</comment>
<dbReference type="NCBIfam" id="TIGR02349">
    <property type="entry name" value="DnaJ_bact"/>
    <property type="match status" value="1"/>
</dbReference>
<dbReference type="GO" id="GO:0005737">
    <property type="term" value="C:cytoplasm"/>
    <property type="evidence" value="ECO:0007669"/>
    <property type="project" value="UniProtKB-SubCell"/>
</dbReference>
<comment type="cofactor">
    <cofactor evidence="11">
        <name>Zn(2+)</name>
        <dbReference type="ChEBI" id="CHEBI:29105"/>
    </cofactor>
    <text evidence="11">Binds 2 Zn(2+) ions per monomer.</text>
</comment>
<evidence type="ECO:0000256" key="5">
    <source>
        <dbReference type="ARBA" id="ARBA00022723"/>
    </source>
</evidence>
<feature type="binding site" evidence="11">
    <location>
        <position position="159"/>
    </location>
    <ligand>
        <name>Zn(2+)</name>
        <dbReference type="ChEBI" id="CHEBI:29105"/>
        <label>1</label>
    </ligand>
</feature>
<dbReference type="GO" id="GO:0009408">
    <property type="term" value="P:response to heat"/>
    <property type="evidence" value="ECO:0007669"/>
    <property type="project" value="InterPro"/>
</dbReference>
<gene>
    <name evidence="11" type="primary">dnaJ</name>
    <name evidence="16" type="ORF">SAMN05444422_10786</name>
</gene>
<dbReference type="CDD" id="cd10719">
    <property type="entry name" value="DnaJ_zf"/>
    <property type="match status" value="1"/>
</dbReference>
<feature type="compositionally biased region" description="Gly residues" evidence="13">
    <location>
        <begin position="82"/>
        <end position="101"/>
    </location>
</feature>
<name>A0A1I1IJH0_NATHA</name>
<dbReference type="InterPro" id="IPR008971">
    <property type="entry name" value="HSP40/DnaJ_pept-bd"/>
</dbReference>
<dbReference type="GO" id="GO:0042026">
    <property type="term" value="P:protein refolding"/>
    <property type="evidence" value="ECO:0007669"/>
    <property type="project" value="TreeGrafter"/>
</dbReference>
<feature type="repeat" description="CXXCXGXG motif" evidence="11">
    <location>
        <begin position="216"/>
        <end position="223"/>
    </location>
</feature>
<dbReference type="GO" id="GO:0006260">
    <property type="term" value="P:DNA replication"/>
    <property type="evidence" value="ECO:0007669"/>
    <property type="project" value="UniProtKB-KW"/>
</dbReference>
<evidence type="ECO:0000256" key="12">
    <source>
        <dbReference type="PROSITE-ProRule" id="PRU00546"/>
    </source>
</evidence>
<feature type="binding site" evidence="11">
    <location>
        <position position="202"/>
    </location>
    <ligand>
        <name>Zn(2+)</name>
        <dbReference type="ChEBI" id="CHEBI:29105"/>
        <label>2</label>
    </ligand>
</feature>
<dbReference type="PROSITE" id="PS50076">
    <property type="entry name" value="DNAJ_2"/>
    <property type="match status" value="1"/>
</dbReference>
<proteinExistence type="inferred from homology"/>
<dbReference type="InterPro" id="IPR001305">
    <property type="entry name" value="HSP_DnaJ_Cys-rich_dom"/>
</dbReference>
<feature type="region of interest" description="Disordered" evidence="13">
    <location>
        <begin position="79"/>
        <end position="101"/>
    </location>
</feature>
<dbReference type="GO" id="GO:0008270">
    <property type="term" value="F:zinc ion binding"/>
    <property type="evidence" value="ECO:0007669"/>
    <property type="project" value="UniProtKB-UniRule"/>
</dbReference>
<evidence type="ECO:0000259" key="14">
    <source>
        <dbReference type="PROSITE" id="PS50076"/>
    </source>
</evidence>
<keyword evidence="4 11" id="KW-0235">DNA replication</keyword>
<dbReference type="HAMAP" id="MF_01152">
    <property type="entry name" value="DnaJ"/>
    <property type="match status" value="1"/>
</dbReference>
<reference evidence="17" key="1">
    <citation type="submission" date="2016-10" db="EMBL/GenBank/DDBJ databases">
        <authorList>
            <person name="Varghese N."/>
            <person name="Submissions S."/>
        </authorList>
    </citation>
    <scope>NUCLEOTIDE SEQUENCE [LARGE SCALE GENOMIC DNA]</scope>
    <source>
        <strain evidence="17">DSM 13078</strain>
    </source>
</reference>
<feature type="binding site" evidence="11">
    <location>
        <position position="216"/>
    </location>
    <ligand>
        <name>Zn(2+)</name>
        <dbReference type="ChEBI" id="CHEBI:29105"/>
        <label>1</label>
    </ligand>
</feature>
<keyword evidence="5 11" id="KW-0479">Metal-binding</keyword>
<feature type="repeat" description="CXXCXGXG motif" evidence="11">
    <location>
        <begin position="159"/>
        <end position="166"/>
    </location>
</feature>
<dbReference type="InterPro" id="IPR036869">
    <property type="entry name" value="J_dom_sf"/>
</dbReference>
<dbReference type="NCBIfam" id="NF008035">
    <property type="entry name" value="PRK10767.1"/>
    <property type="match status" value="1"/>
</dbReference>
<evidence type="ECO:0000256" key="1">
    <source>
        <dbReference type="ARBA" id="ARBA00004496"/>
    </source>
</evidence>
<comment type="domain">
    <text evidence="11">The J domain is necessary and sufficient to stimulate DnaK ATPase activity. Zinc center 1 plays an important role in the autonomous, DnaK-independent chaperone activity of DnaJ. Zinc center 2 is essential for interaction with DnaK and for DnaJ activity.</text>
</comment>
<keyword evidence="3 11" id="KW-0963">Cytoplasm</keyword>
<keyword evidence="7 11" id="KW-0863">Zinc-finger</keyword>
<feature type="domain" description="CR-type" evidence="15">
    <location>
        <begin position="146"/>
        <end position="228"/>
    </location>
</feature>
<feature type="binding site" evidence="11">
    <location>
        <position position="162"/>
    </location>
    <ligand>
        <name>Zn(2+)</name>
        <dbReference type="ChEBI" id="CHEBI:29105"/>
        <label>1</label>
    </ligand>
</feature>
<feature type="domain" description="J" evidence="14">
    <location>
        <begin position="4"/>
        <end position="68"/>
    </location>
</feature>
<comment type="similarity">
    <text evidence="11">Belongs to the DnaJ family.</text>
</comment>
<dbReference type="RefSeq" id="WP_089788689.1">
    <property type="nucleotide sequence ID" value="NZ_FOKW01000007.1"/>
</dbReference>
<dbReference type="FunFam" id="2.60.260.20:FF:000004">
    <property type="entry name" value="Molecular chaperone DnaJ"/>
    <property type="match status" value="1"/>
</dbReference>
<dbReference type="CDD" id="cd06257">
    <property type="entry name" value="DnaJ"/>
    <property type="match status" value="1"/>
</dbReference>
<evidence type="ECO:0000256" key="4">
    <source>
        <dbReference type="ARBA" id="ARBA00022705"/>
    </source>
</evidence>
<feature type="binding site" evidence="11">
    <location>
        <position position="219"/>
    </location>
    <ligand>
        <name>Zn(2+)</name>
        <dbReference type="ChEBI" id="CHEBI:29105"/>
        <label>1</label>
    </ligand>
</feature>
<keyword evidence="9 11" id="KW-0346">Stress response</keyword>
<evidence type="ECO:0000256" key="9">
    <source>
        <dbReference type="ARBA" id="ARBA00023016"/>
    </source>
</evidence>
<dbReference type="InterPro" id="IPR036410">
    <property type="entry name" value="HSP_DnaJ_Cys-rich_dom_sf"/>
</dbReference>
<dbReference type="FunFam" id="2.10.230.10:FF:000002">
    <property type="entry name" value="Molecular chaperone DnaJ"/>
    <property type="match status" value="1"/>
</dbReference>
<organism evidence="16 17">
    <name type="scientific">Natronobacterium haloterrestre</name>
    <name type="common">Halobiforma haloterrestris</name>
    <dbReference type="NCBI Taxonomy" id="148448"/>
    <lineage>
        <taxon>Archaea</taxon>
        <taxon>Methanobacteriati</taxon>
        <taxon>Methanobacteriota</taxon>
        <taxon>Stenosarchaea group</taxon>
        <taxon>Halobacteria</taxon>
        <taxon>Halobacteriales</taxon>
        <taxon>Natrialbaceae</taxon>
        <taxon>Natronobacterium</taxon>
    </lineage>
</organism>
<dbReference type="GO" id="GO:0031072">
    <property type="term" value="F:heat shock protein binding"/>
    <property type="evidence" value="ECO:0007669"/>
    <property type="project" value="InterPro"/>
</dbReference>
<dbReference type="Gene3D" id="2.60.260.20">
    <property type="entry name" value="Urease metallochaperone UreE, N-terminal domain"/>
    <property type="match status" value="2"/>
</dbReference>
<feature type="repeat" description="CXXCXGXG motif" evidence="11">
    <location>
        <begin position="202"/>
        <end position="209"/>
    </location>
</feature>
<evidence type="ECO:0000256" key="13">
    <source>
        <dbReference type="SAM" id="MobiDB-lite"/>
    </source>
</evidence>
<evidence type="ECO:0000256" key="6">
    <source>
        <dbReference type="ARBA" id="ARBA00022737"/>
    </source>
</evidence>
<dbReference type="PANTHER" id="PTHR43096:SF52">
    <property type="entry name" value="DNAJ HOMOLOG 1, MITOCHONDRIAL-RELATED"/>
    <property type="match status" value="1"/>
</dbReference>
<evidence type="ECO:0000256" key="2">
    <source>
        <dbReference type="ARBA" id="ARBA00011738"/>
    </source>
</evidence>
<dbReference type="InterPro" id="IPR001623">
    <property type="entry name" value="DnaJ_domain"/>
</dbReference>
<evidence type="ECO:0000313" key="16">
    <source>
        <dbReference type="EMBL" id="SFC33933.1"/>
    </source>
</evidence>
<dbReference type="CDD" id="cd10747">
    <property type="entry name" value="DnaJ_C"/>
    <property type="match status" value="1"/>
</dbReference>
<evidence type="ECO:0000256" key="7">
    <source>
        <dbReference type="ARBA" id="ARBA00022771"/>
    </source>
</evidence>
<accession>A0A1I1IJH0</accession>
<keyword evidence="8 11" id="KW-0862">Zinc</keyword>
<feature type="binding site" evidence="11">
    <location>
        <position position="205"/>
    </location>
    <ligand>
        <name>Zn(2+)</name>
        <dbReference type="ChEBI" id="CHEBI:29105"/>
        <label>2</label>
    </ligand>
</feature>
<evidence type="ECO:0000256" key="8">
    <source>
        <dbReference type="ARBA" id="ARBA00022833"/>
    </source>
</evidence>
<evidence type="ECO:0000256" key="3">
    <source>
        <dbReference type="ARBA" id="ARBA00022490"/>
    </source>
</evidence>
<dbReference type="Pfam" id="PF00226">
    <property type="entry name" value="DnaJ"/>
    <property type="match status" value="1"/>
</dbReference>
<evidence type="ECO:0000256" key="11">
    <source>
        <dbReference type="HAMAP-Rule" id="MF_01152"/>
    </source>
</evidence>
<dbReference type="OrthoDB" id="8967at2157"/>
<dbReference type="EMBL" id="FOKW01000007">
    <property type="protein sequence ID" value="SFC33933.1"/>
    <property type="molecule type" value="Genomic_DNA"/>
</dbReference>
<evidence type="ECO:0000256" key="10">
    <source>
        <dbReference type="ARBA" id="ARBA00023186"/>
    </source>
</evidence>
<dbReference type="Pfam" id="PF00684">
    <property type="entry name" value="DnaJ_CXXCXGXG"/>
    <property type="match status" value="1"/>
</dbReference>
<dbReference type="AlphaFoldDB" id="A0A1I1IJH0"/>
<dbReference type="Gene3D" id="1.10.287.110">
    <property type="entry name" value="DnaJ domain"/>
    <property type="match status" value="1"/>
</dbReference>
<feature type="zinc finger region" description="CR-type" evidence="12">
    <location>
        <begin position="146"/>
        <end position="228"/>
    </location>
</feature>
<dbReference type="Proteomes" id="UP000199161">
    <property type="component" value="Unassembled WGS sequence"/>
</dbReference>
<dbReference type="SUPFAM" id="SSF46565">
    <property type="entry name" value="Chaperone J-domain"/>
    <property type="match status" value="1"/>
</dbReference>
<keyword evidence="17" id="KW-1185">Reference proteome</keyword>
<protein>
    <recommendedName>
        <fullName evidence="11">Chaperone protein DnaJ</fullName>
    </recommendedName>
</protein>
<dbReference type="PRINTS" id="PR00625">
    <property type="entry name" value="JDOMAIN"/>
</dbReference>
<dbReference type="PANTHER" id="PTHR43096">
    <property type="entry name" value="DNAJ HOMOLOG 1, MITOCHONDRIAL-RELATED"/>
    <property type="match status" value="1"/>
</dbReference>
<feature type="region of interest" description="Disordered" evidence="13">
    <location>
        <begin position="162"/>
        <end position="192"/>
    </location>
</feature>
<evidence type="ECO:0000313" key="17">
    <source>
        <dbReference type="Proteomes" id="UP000199161"/>
    </source>
</evidence>
<dbReference type="PROSITE" id="PS51188">
    <property type="entry name" value="ZF_CR"/>
    <property type="match status" value="1"/>
</dbReference>
<comment type="subunit">
    <text evidence="2 11">Homodimer.</text>
</comment>
<dbReference type="Gene3D" id="2.10.230.10">
    <property type="entry name" value="Heat shock protein DnaJ, cysteine-rich domain"/>
    <property type="match status" value="1"/>
</dbReference>
<dbReference type="SMART" id="SM00271">
    <property type="entry name" value="DnaJ"/>
    <property type="match status" value="1"/>
</dbReference>
<dbReference type="SUPFAM" id="SSF57938">
    <property type="entry name" value="DnaJ/Hsp40 cysteine-rich domain"/>
    <property type="match status" value="1"/>
</dbReference>